<evidence type="ECO:0000313" key="13">
    <source>
        <dbReference type="Proteomes" id="UP000515512"/>
    </source>
</evidence>
<evidence type="ECO:0000256" key="9">
    <source>
        <dbReference type="PROSITE-ProRule" id="PRU00277"/>
    </source>
</evidence>
<evidence type="ECO:0000256" key="10">
    <source>
        <dbReference type="RuleBase" id="RU003915"/>
    </source>
</evidence>
<name>A0A7D6VAK3_9NOCA</name>
<dbReference type="AlphaFoldDB" id="A0A7D6VAK3"/>
<feature type="domain" description="PPIase FKBP-type" evidence="11">
    <location>
        <begin position="6"/>
        <end position="93"/>
    </location>
</feature>
<dbReference type="Pfam" id="PF00254">
    <property type="entry name" value="FKBP_C"/>
    <property type="match status" value="1"/>
</dbReference>
<protein>
    <recommendedName>
        <fullName evidence="10">Peptidyl-prolyl cis-trans isomerase</fullName>
        <ecNumber evidence="10">5.2.1.8</ecNumber>
    </recommendedName>
</protein>
<evidence type="ECO:0000256" key="8">
    <source>
        <dbReference type="ARBA" id="ARBA00037071"/>
    </source>
</evidence>
<keyword evidence="7 9" id="KW-0413">Isomerase</keyword>
<dbReference type="KEGG" id="nhu:H0264_31085"/>
<dbReference type="PANTHER" id="PTHR47861:SF3">
    <property type="entry name" value="FKBP-TYPE PEPTIDYL-PROLYL CIS-TRANS ISOMERASE SLYD"/>
    <property type="match status" value="1"/>
</dbReference>
<evidence type="ECO:0000256" key="3">
    <source>
        <dbReference type="ARBA" id="ARBA00006577"/>
    </source>
</evidence>
<accession>A0A7D6VAK3</accession>
<dbReference type="GO" id="GO:0005737">
    <property type="term" value="C:cytoplasm"/>
    <property type="evidence" value="ECO:0007669"/>
    <property type="project" value="UniProtKB-SubCell"/>
</dbReference>
<evidence type="ECO:0000256" key="5">
    <source>
        <dbReference type="ARBA" id="ARBA00023110"/>
    </source>
</evidence>
<comment type="similarity">
    <text evidence="3 10">Belongs to the FKBP-type PPIase family.</text>
</comment>
<keyword evidence="4" id="KW-0963">Cytoplasm</keyword>
<dbReference type="EC" id="5.2.1.8" evidence="10"/>
<proteinExistence type="inferred from homology"/>
<dbReference type="GO" id="GO:0042026">
    <property type="term" value="P:protein refolding"/>
    <property type="evidence" value="ECO:0007669"/>
    <property type="project" value="UniProtKB-ARBA"/>
</dbReference>
<dbReference type="InterPro" id="IPR048261">
    <property type="entry name" value="SlpA/SlyD-like_ins_sf"/>
</dbReference>
<evidence type="ECO:0000259" key="11">
    <source>
        <dbReference type="PROSITE" id="PS50059"/>
    </source>
</evidence>
<keyword evidence="6" id="KW-0143">Chaperone</keyword>
<dbReference type="InterPro" id="IPR001179">
    <property type="entry name" value="PPIase_FKBP_dom"/>
</dbReference>
<organism evidence="12 13">
    <name type="scientific">Nocardia huaxiensis</name>
    <dbReference type="NCBI Taxonomy" id="2755382"/>
    <lineage>
        <taxon>Bacteria</taxon>
        <taxon>Bacillati</taxon>
        <taxon>Actinomycetota</taxon>
        <taxon>Actinomycetes</taxon>
        <taxon>Mycobacteriales</taxon>
        <taxon>Nocardiaceae</taxon>
        <taxon>Nocardia</taxon>
    </lineage>
</organism>
<sequence length="162" mass="17138">MVVSADKVVSIEYTLTDDEGDVLDTSAGEAPLEYLHGADNIVPGLEGALAGKAVGDELEVVVEAEDAYGEYLAELVSTVARDMFEDVEELEVGMEFHAEAPDGDAQIVTVVGVDGDDVIIDANHPLAGQRLHFKVKVVGIRDATAEEIAHGHPHGADDDHAH</sequence>
<dbReference type="PANTHER" id="PTHR47861">
    <property type="entry name" value="FKBP-TYPE PEPTIDYL-PROLYL CIS-TRANS ISOMERASE SLYD"/>
    <property type="match status" value="1"/>
</dbReference>
<dbReference type="RefSeq" id="WP_181580846.1">
    <property type="nucleotide sequence ID" value="NZ_CP059399.1"/>
</dbReference>
<dbReference type="Gene3D" id="3.10.50.40">
    <property type="match status" value="1"/>
</dbReference>
<gene>
    <name evidence="12" type="ORF">H0264_31085</name>
</gene>
<comment type="function">
    <text evidence="8">Also involved in hydrogenase metallocenter assembly, probably by participating in the nickel insertion step. This function in hydrogenase biosynthesis requires chaperone activity and the presence of the metal-binding domain, but not PPIase activity.</text>
</comment>
<reference evidence="12 13" key="1">
    <citation type="submission" date="2020-07" db="EMBL/GenBank/DDBJ databases">
        <authorList>
            <person name="Zhuang K."/>
            <person name="Ran Y."/>
        </authorList>
    </citation>
    <scope>NUCLEOTIDE SEQUENCE [LARGE SCALE GENOMIC DNA]</scope>
    <source>
        <strain evidence="12 13">WCH-YHL-001</strain>
    </source>
</reference>
<dbReference type="PROSITE" id="PS50059">
    <property type="entry name" value="FKBP_PPIASE"/>
    <property type="match status" value="1"/>
</dbReference>
<dbReference type="SUPFAM" id="SSF54534">
    <property type="entry name" value="FKBP-like"/>
    <property type="match status" value="1"/>
</dbReference>
<dbReference type="GO" id="GO:0003755">
    <property type="term" value="F:peptidyl-prolyl cis-trans isomerase activity"/>
    <property type="evidence" value="ECO:0007669"/>
    <property type="project" value="UniProtKB-UniRule"/>
</dbReference>
<dbReference type="EMBL" id="CP059399">
    <property type="protein sequence ID" value="QLY29642.1"/>
    <property type="molecule type" value="Genomic_DNA"/>
</dbReference>
<evidence type="ECO:0000256" key="6">
    <source>
        <dbReference type="ARBA" id="ARBA00023186"/>
    </source>
</evidence>
<comment type="subcellular location">
    <subcellularLocation>
        <location evidence="2">Cytoplasm</location>
    </subcellularLocation>
</comment>
<evidence type="ECO:0000256" key="2">
    <source>
        <dbReference type="ARBA" id="ARBA00004496"/>
    </source>
</evidence>
<evidence type="ECO:0000313" key="12">
    <source>
        <dbReference type="EMBL" id="QLY29642.1"/>
    </source>
</evidence>
<dbReference type="InterPro" id="IPR046357">
    <property type="entry name" value="PPIase_dom_sf"/>
</dbReference>
<keyword evidence="13" id="KW-1185">Reference proteome</keyword>
<evidence type="ECO:0000256" key="1">
    <source>
        <dbReference type="ARBA" id="ARBA00000971"/>
    </source>
</evidence>
<comment type="catalytic activity">
    <reaction evidence="1 9 10">
        <text>[protein]-peptidylproline (omega=180) = [protein]-peptidylproline (omega=0)</text>
        <dbReference type="Rhea" id="RHEA:16237"/>
        <dbReference type="Rhea" id="RHEA-COMP:10747"/>
        <dbReference type="Rhea" id="RHEA-COMP:10748"/>
        <dbReference type="ChEBI" id="CHEBI:83833"/>
        <dbReference type="ChEBI" id="CHEBI:83834"/>
        <dbReference type="EC" id="5.2.1.8"/>
    </reaction>
</comment>
<dbReference type="Proteomes" id="UP000515512">
    <property type="component" value="Chromosome"/>
</dbReference>
<dbReference type="Gene3D" id="2.40.10.330">
    <property type="match status" value="1"/>
</dbReference>
<evidence type="ECO:0000256" key="4">
    <source>
        <dbReference type="ARBA" id="ARBA00022490"/>
    </source>
</evidence>
<evidence type="ECO:0000256" key="7">
    <source>
        <dbReference type="ARBA" id="ARBA00023235"/>
    </source>
</evidence>
<keyword evidence="5 9" id="KW-0697">Rotamase</keyword>